<dbReference type="EMBL" id="FNXY01000001">
    <property type="protein sequence ID" value="SEI38416.1"/>
    <property type="molecule type" value="Genomic_DNA"/>
</dbReference>
<name>A0A1H6Q996_9BACT</name>
<evidence type="ECO:0000313" key="2">
    <source>
        <dbReference type="Proteomes" id="UP000199532"/>
    </source>
</evidence>
<keyword evidence="2" id="KW-1185">Reference proteome</keyword>
<organism evidence="1 2">
    <name type="scientific">Dyadobacter koreensis</name>
    <dbReference type="NCBI Taxonomy" id="408657"/>
    <lineage>
        <taxon>Bacteria</taxon>
        <taxon>Pseudomonadati</taxon>
        <taxon>Bacteroidota</taxon>
        <taxon>Cytophagia</taxon>
        <taxon>Cytophagales</taxon>
        <taxon>Spirosomataceae</taxon>
        <taxon>Dyadobacter</taxon>
    </lineage>
</organism>
<proteinExistence type="predicted"/>
<reference evidence="1 2" key="1">
    <citation type="submission" date="2016-10" db="EMBL/GenBank/DDBJ databases">
        <authorList>
            <person name="de Groot N.N."/>
        </authorList>
    </citation>
    <scope>NUCLEOTIDE SEQUENCE [LARGE SCALE GENOMIC DNA]</scope>
    <source>
        <strain evidence="1 2">DSM 19938</strain>
    </source>
</reference>
<dbReference type="AlphaFoldDB" id="A0A1H6Q996"/>
<evidence type="ECO:0000313" key="1">
    <source>
        <dbReference type="EMBL" id="SEI38416.1"/>
    </source>
</evidence>
<accession>A0A1H6Q996</accession>
<dbReference type="Proteomes" id="UP000199532">
    <property type="component" value="Unassembled WGS sequence"/>
</dbReference>
<protein>
    <submittedName>
        <fullName evidence="1">Uncharacterized protein</fullName>
    </submittedName>
</protein>
<gene>
    <name evidence="1" type="ORF">SAMN04487995_0248</name>
</gene>
<sequence length="89" mass="9786">MPNKDIIASQEILHGTTSLNVKRKIDNIKSANSLCRSWIKDLRCKHCSAENHNSYLSSPTDPDSAAAPSYATISVPAKNFGMNQQKPKT</sequence>